<comment type="caution">
    <text evidence="3">The sequence shown here is derived from an EMBL/GenBank/DDBJ whole genome shotgun (WGS) entry which is preliminary data.</text>
</comment>
<dbReference type="Pfam" id="PF13203">
    <property type="entry name" value="DUF2201_N"/>
    <property type="match status" value="1"/>
</dbReference>
<name>A0ABS6EDI5_9CLOT</name>
<dbReference type="InterPro" id="IPR018698">
    <property type="entry name" value="VWA-like_dom"/>
</dbReference>
<feature type="domain" description="VWA-like" evidence="1">
    <location>
        <begin position="308"/>
        <end position="434"/>
    </location>
</feature>
<dbReference type="Pfam" id="PF09967">
    <property type="entry name" value="DUF2201"/>
    <property type="match status" value="1"/>
</dbReference>
<evidence type="ECO:0000313" key="4">
    <source>
        <dbReference type="Proteomes" id="UP000726170"/>
    </source>
</evidence>
<reference evidence="3 4" key="1">
    <citation type="submission" date="2021-06" db="EMBL/GenBank/DDBJ databases">
        <authorList>
            <person name="Sun Q."/>
            <person name="Li D."/>
        </authorList>
    </citation>
    <scope>NUCLEOTIDE SEQUENCE [LARGE SCALE GENOMIC DNA]</scope>
    <source>
        <strain evidence="3 4">MSJ-11</strain>
    </source>
</reference>
<dbReference type="PANTHER" id="PTHR38730:SF1">
    <property type="entry name" value="SLL7028 PROTEIN"/>
    <property type="match status" value="1"/>
</dbReference>
<protein>
    <submittedName>
        <fullName evidence="3">Peptidase</fullName>
    </submittedName>
</protein>
<proteinExistence type="predicted"/>
<evidence type="ECO:0000313" key="3">
    <source>
        <dbReference type="EMBL" id="MBU5482842.1"/>
    </source>
</evidence>
<dbReference type="Proteomes" id="UP000726170">
    <property type="component" value="Unassembled WGS sequence"/>
</dbReference>
<gene>
    <name evidence="3" type="ORF">KQI86_00805</name>
</gene>
<organism evidence="3 4">
    <name type="scientific">Clostridium mobile</name>
    <dbReference type="NCBI Taxonomy" id="2841512"/>
    <lineage>
        <taxon>Bacteria</taxon>
        <taxon>Bacillati</taxon>
        <taxon>Bacillota</taxon>
        <taxon>Clostridia</taxon>
        <taxon>Eubacteriales</taxon>
        <taxon>Clostridiaceae</taxon>
        <taxon>Clostridium</taxon>
    </lineage>
</organism>
<dbReference type="PANTHER" id="PTHR38730">
    <property type="entry name" value="SLL7028 PROTEIN"/>
    <property type="match status" value="1"/>
</dbReference>
<feature type="domain" description="Putative metallopeptidase" evidence="2">
    <location>
        <begin position="47"/>
        <end position="273"/>
    </location>
</feature>
<dbReference type="EMBL" id="JAHLQF010000001">
    <property type="protein sequence ID" value="MBU5482842.1"/>
    <property type="molecule type" value="Genomic_DNA"/>
</dbReference>
<evidence type="ECO:0000259" key="1">
    <source>
        <dbReference type="Pfam" id="PF09967"/>
    </source>
</evidence>
<dbReference type="InterPro" id="IPR025154">
    <property type="entry name" value="Put_metallopeptidase_dom"/>
</dbReference>
<keyword evidence="4" id="KW-1185">Reference proteome</keyword>
<dbReference type="RefSeq" id="WP_216437257.1">
    <property type="nucleotide sequence ID" value="NZ_JAHLQF010000001.1"/>
</dbReference>
<evidence type="ECO:0000259" key="2">
    <source>
        <dbReference type="Pfam" id="PF13203"/>
    </source>
</evidence>
<accession>A0ABS6EDI5</accession>
<sequence>MKESKFDLIRKELLKEVYSWEEEANPSSKFINDFNKLLELCTFSLMRGEDNFFALFIIQMKRRLDFNMASPLGTTASLSHFILHVNPVIFLECRLEEMKALIKHEVYHIMFGHIVRGRELRKKYNDFVVNAVLDISINQYIKNLPSWSYTIEMINWSFKASLEYEKNAEHYAEELNKAMNKLSGDKGPEILEKKNEGDKSEIKYSKEYDIWKTHDIWTENKEDYNFEEIKELTRKTANNASKGKIPNAVEKALKDLNEKPEISWSAYLKKMMGALPVGYKKTITRKNRRQPDRLDLRGRLSNHVIQILVAIDISGSVTDEEIKKIMVEIFSIVKNHPCEITVIECDDRIRRIYKVKDLRDIKAKVDTRGGTSYSPVFQYIYENKLRNHLLIYFTDGLGEVELKVKPINFKTLWVLTGKEDNLSLTNPHGEIKKLSNKKIIKNDVTIALDEMKEIIKDWACAANQYI</sequence>